<evidence type="ECO:0000313" key="2">
    <source>
        <dbReference type="EMBL" id="OPX48490.1"/>
    </source>
</evidence>
<keyword evidence="2" id="KW-0328">Glycosyltransferase</keyword>
<dbReference type="Proteomes" id="UP000191448">
    <property type="component" value="Unassembled WGS sequence"/>
</dbReference>
<name>A0A1V4SXC6_9CLOT</name>
<dbReference type="OrthoDB" id="9765386at2"/>
<organism evidence="2 3">
    <name type="scientific">Clostridium thermobutyricum DSM 4928</name>
    <dbReference type="NCBI Taxonomy" id="1121339"/>
    <lineage>
        <taxon>Bacteria</taxon>
        <taxon>Bacillati</taxon>
        <taxon>Bacillota</taxon>
        <taxon>Clostridia</taxon>
        <taxon>Eubacteriales</taxon>
        <taxon>Clostridiaceae</taxon>
        <taxon>Clostridium</taxon>
    </lineage>
</organism>
<feature type="domain" description="Phage head morphogenesis" evidence="1">
    <location>
        <begin position="182"/>
        <end position="271"/>
    </location>
</feature>
<evidence type="ECO:0000313" key="3">
    <source>
        <dbReference type="Proteomes" id="UP000191448"/>
    </source>
</evidence>
<gene>
    <name evidence="2" type="ORF">CLTHE_11690</name>
</gene>
<comment type="caution">
    <text evidence="2">The sequence shown here is derived from an EMBL/GenBank/DDBJ whole genome shotgun (WGS) entry which is preliminary data.</text>
</comment>
<sequence length="306" mass="36048">MKQFNYSTDIKGFNKLNKDQQFFVSNFIDFARELYNKGEKELQPIINFQGENIDIILNQIAKIILKYNVKDDKLNLNTTEQLNLFKEIDKQLNNIYATEATKESTTLKNSLAEICKDKYNINSYLLSQGINFNLKKISDKNLKRILNTKIKGKNFSNRIWDNKDTIAKKLKFEIREFLNGNTSVNDIEKKIKDIQNVNSFCSQRLVRNEICRVQNEANEQFFKDNDGEYLLYSATLDTHTCSICKGYDGKVYKVNENRPKLPIHVNDRCTYILLPDKDYRPTTRLDNQSKETIDYTTYEEWINKEE</sequence>
<evidence type="ECO:0000259" key="1">
    <source>
        <dbReference type="Pfam" id="PF04233"/>
    </source>
</evidence>
<accession>A0A1V4SXC6</accession>
<dbReference type="Pfam" id="PF04233">
    <property type="entry name" value="Phage_Mu_F"/>
    <property type="match status" value="1"/>
</dbReference>
<protein>
    <submittedName>
        <fullName evidence="2">NAD(+)--arginine ADP-ribosyltransferase EFV</fullName>
        <ecNumber evidence="2">2.4.2.31</ecNumber>
    </submittedName>
</protein>
<dbReference type="AlphaFoldDB" id="A0A1V4SXC6"/>
<proteinExistence type="predicted"/>
<dbReference type="EMBL" id="LTAY01000031">
    <property type="protein sequence ID" value="OPX48490.1"/>
    <property type="molecule type" value="Genomic_DNA"/>
</dbReference>
<dbReference type="RefSeq" id="WP_080022424.1">
    <property type="nucleotide sequence ID" value="NZ_LTAY01000031.1"/>
</dbReference>
<dbReference type="GO" id="GO:0106274">
    <property type="term" value="F:NAD+-protein-arginine ADP-ribosyltransferase activity"/>
    <property type="evidence" value="ECO:0007669"/>
    <property type="project" value="UniProtKB-EC"/>
</dbReference>
<reference evidence="2 3" key="1">
    <citation type="submission" date="2016-02" db="EMBL/GenBank/DDBJ databases">
        <title>Genome sequence of Clostridium thermobutyricum DSM 4928.</title>
        <authorList>
            <person name="Poehlein A."/>
            <person name="Daniel R."/>
        </authorList>
    </citation>
    <scope>NUCLEOTIDE SEQUENCE [LARGE SCALE GENOMIC DNA]</scope>
    <source>
        <strain evidence="2 3">DSM 4928</strain>
    </source>
</reference>
<dbReference type="NCBIfam" id="TIGR01641">
    <property type="entry name" value="phageSPP1_gp7"/>
    <property type="match status" value="1"/>
</dbReference>
<dbReference type="EC" id="2.4.2.31" evidence="2"/>
<keyword evidence="2" id="KW-0808">Transferase</keyword>
<dbReference type="InterPro" id="IPR006528">
    <property type="entry name" value="Phage_head_morphogenesis_dom"/>
</dbReference>